<dbReference type="PANTHER" id="PTHR37984">
    <property type="entry name" value="PROTEIN CBG26694"/>
    <property type="match status" value="1"/>
</dbReference>
<dbReference type="InterPro" id="IPR043128">
    <property type="entry name" value="Rev_trsase/Diguanyl_cyclase"/>
</dbReference>
<dbReference type="SUPFAM" id="SSF56672">
    <property type="entry name" value="DNA/RNA polymerases"/>
    <property type="match status" value="1"/>
</dbReference>
<dbReference type="Gene3D" id="3.10.10.10">
    <property type="entry name" value="HIV Type 1 Reverse Transcriptase, subunit A, domain 1"/>
    <property type="match status" value="1"/>
</dbReference>
<protein>
    <recommendedName>
        <fullName evidence="3">Reverse transcriptase/retrotransposon-derived protein RNase H-like domain-containing protein</fullName>
    </recommendedName>
</protein>
<dbReference type="Gene3D" id="3.30.70.270">
    <property type="match status" value="1"/>
</dbReference>
<gene>
    <name evidence="1" type="ORF">PR048_011106</name>
</gene>
<dbReference type="Proteomes" id="UP001159363">
    <property type="component" value="Chromosome X"/>
</dbReference>
<evidence type="ECO:0008006" key="3">
    <source>
        <dbReference type="Google" id="ProtNLM"/>
    </source>
</evidence>
<comment type="caution">
    <text evidence="1">The sequence shown here is derived from an EMBL/GenBank/DDBJ whole genome shotgun (WGS) entry which is preliminary data.</text>
</comment>
<reference evidence="1 2" key="1">
    <citation type="submission" date="2023-02" db="EMBL/GenBank/DDBJ databases">
        <title>LHISI_Scaffold_Assembly.</title>
        <authorList>
            <person name="Stuart O.P."/>
            <person name="Cleave R."/>
            <person name="Magrath M.J.L."/>
            <person name="Mikheyev A.S."/>
        </authorList>
    </citation>
    <scope>NUCLEOTIDE SEQUENCE [LARGE SCALE GENOMIC DNA]</scope>
    <source>
        <strain evidence="1">Daus_M_001</strain>
        <tissue evidence="1">Leg muscle</tissue>
    </source>
</reference>
<dbReference type="InterPro" id="IPR043502">
    <property type="entry name" value="DNA/RNA_pol_sf"/>
</dbReference>
<dbReference type="PANTHER" id="PTHR37984:SF9">
    <property type="entry name" value="INTEGRASE CATALYTIC DOMAIN-CONTAINING PROTEIN"/>
    <property type="match status" value="1"/>
</dbReference>
<accession>A0ABQ9HKM3</accession>
<organism evidence="1 2">
    <name type="scientific">Dryococelus australis</name>
    <dbReference type="NCBI Taxonomy" id="614101"/>
    <lineage>
        <taxon>Eukaryota</taxon>
        <taxon>Metazoa</taxon>
        <taxon>Ecdysozoa</taxon>
        <taxon>Arthropoda</taxon>
        <taxon>Hexapoda</taxon>
        <taxon>Insecta</taxon>
        <taxon>Pterygota</taxon>
        <taxon>Neoptera</taxon>
        <taxon>Polyneoptera</taxon>
        <taxon>Phasmatodea</taxon>
        <taxon>Verophasmatodea</taxon>
        <taxon>Anareolatae</taxon>
        <taxon>Phasmatidae</taxon>
        <taxon>Eurycanthinae</taxon>
        <taxon>Dryococelus</taxon>
    </lineage>
</organism>
<evidence type="ECO:0000313" key="1">
    <source>
        <dbReference type="EMBL" id="KAJ8884910.1"/>
    </source>
</evidence>
<sequence length="186" mass="21144">MLQLGVLEFVTEPVECLNQIAIVRKINEDFRWLCLDPQLLNELIHRQYHRMPTFEEVSADLEDVSRGFWQIQLNEESSKLTTFDTPTHGRILSYGLACAPEIFHSTFSGLFNDVPRVLVYMEDIIVYGKCLQDRNETPAKSIGPLAYVSKTLGPAQHNYAQIEKDLITYTPGKELVIADALSWAGL</sequence>
<dbReference type="EMBL" id="JARBHB010000004">
    <property type="protein sequence ID" value="KAJ8884910.1"/>
    <property type="molecule type" value="Genomic_DNA"/>
</dbReference>
<dbReference type="InterPro" id="IPR050951">
    <property type="entry name" value="Retrovirus_Pol_polyprotein"/>
</dbReference>
<name>A0ABQ9HKM3_9NEOP</name>
<evidence type="ECO:0000313" key="2">
    <source>
        <dbReference type="Proteomes" id="UP001159363"/>
    </source>
</evidence>
<proteinExistence type="predicted"/>
<keyword evidence="2" id="KW-1185">Reference proteome</keyword>